<dbReference type="OrthoDB" id="9811176at2"/>
<dbReference type="Gene3D" id="3.40.50.300">
    <property type="entry name" value="P-loop containing nucleotide triphosphate hydrolases"/>
    <property type="match status" value="1"/>
</dbReference>
<sequence>MSAIHATATNSNPHSKRECVESRVTEILLHNSSVCLQPLLLPMIAGLSREDRWLVLINPPHDITRKALEQAGACTRHILVLNTCSLDQTELLCGRALAAGTCHTVIAWCSGAAPSLDQLNQSASQGDALGILVRT</sequence>
<name>A0A1H3ZMS0_9GAMM</name>
<dbReference type="STRING" id="1122198.SAMN02745729_10296"/>
<accession>A0A1H3ZMS0</accession>
<dbReference type="Proteomes" id="UP000242469">
    <property type="component" value="Unassembled WGS sequence"/>
</dbReference>
<dbReference type="InterPro" id="IPR027417">
    <property type="entry name" value="P-loop_NTPase"/>
</dbReference>
<dbReference type="GO" id="GO:0051301">
    <property type="term" value="P:cell division"/>
    <property type="evidence" value="ECO:0007669"/>
    <property type="project" value="UniProtKB-KW"/>
</dbReference>
<dbReference type="Pfam" id="PF03846">
    <property type="entry name" value="SulA"/>
    <property type="match status" value="1"/>
</dbReference>
<dbReference type="RefSeq" id="WP_091823165.1">
    <property type="nucleotide sequence ID" value="NZ_FNRJ01000002.1"/>
</dbReference>
<proteinExistence type="predicted"/>
<dbReference type="PIRSF" id="PIRSF003093">
    <property type="entry name" value="SulA"/>
    <property type="match status" value="1"/>
</dbReference>
<gene>
    <name evidence="1" type="ORF">SAMN02745729_10296</name>
</gene>
<dbReference type="InterPro" id="IPR004596">
    <property type="entry name" value="Cell_div_suppressor_SulA"/>
</dbReference>
<keyword evidence="2" id="KW-1185">Reference proteome</keyword>
<keyword evidence="1" id="KW-0131">Cell cycle</keyword>
<organism evidence="1 2">
    <name type="scientific">Marinobacterium iners DSM 11526</name>
    <dbReference type="NCBI Taxonomy" id="1122198"/>
    <lineage>
        <taxon>Bacteria</taxon>
        <taxon>Pseudomonadati</taxon>
        <taxon>Pseudomonadota</taxon>
        <taxon>Gammaproteobacteria</taxon>
        <taxon>Oceanospirillales</taxon>
        <taxon>Oceanospirillaceae</taxon>
        <taxon>Marinobacterium</taxon>
    </lineage>
</organism>
<evidence type="ECO:0000313" key="1">
    <source>
        <dbReference type="EMBL" id="SEA24945.1"/>
    </source>
</evidence>
<protein>
    <submittedName>
        <fullName evidence="1">SOS cell division inhibitor SulA</fullName>
    </submittedName>
</protein>
<dbReference type="GO" id="GO:0009432">
    <property type="term" value="P:SOS response"/>
    <property type="evidence" value="ECO:0007669"/>
    <property type="project" value="InterPro"/>
</dbReference>
<dbReference type="EMBL" id="FNRJ01000002">
    <property type="protein sequence ID" value="SEA24945.1"/>
    <property type="molecule type" value="Genomic_DNA"/>
</dbReference>
<keyword evidence="1" id="KW-0132">Cell division</keyword>
<dbReference type="GO" id="GO:0051782">
    <property type="term" value="P:negative regulation of cell division"/>
    <property type="evidence" value="ECO:0007669"/>
    <property type="project" value="InterPro"/>
</dbReference>
<dbReference type="SUPFAM" id="SSF52540">
    <property type="entry name" value="P-loop containing nucleoside triphosphate hydrolases"/>
    <property type="match status" value="1"/>
</dbReference>
<dbReference type="AlphaFoldDB" id="A0A1H3ZMS0"/>
<reference evidence="2" key="1">
    <citation type="submission" date="2016-10" db="EMBL/GenBank/DDBJ databases">
        <authorList>
            <person name="Varghese N."/>
            <person name="Submissions S."/>
        </authorList>
    </citation>
    <scope>NUCLEOTIDE SEQUENCE [LARGE SCALE GENOMIC DNA]</scope>
    <source>
        <strain evidence="2">DSM 11526</strain>
    </source>
</reference>
<evidence type="ECO:0000313" key="2">
    <source>
        <dbReference type="Proteomes" id="UP000242469"/>
    </source>
</evidence>